<reference evidence="2" key="2">
    <citation type="submission" date="2021-04" db="EMBL/GenBank/DDBJ databases">
        <authorList>
            <person name="Gilroy R."/>
        </authorList>
    </citation>
    <scope>NUCLEOTIDE SEQUENCE</scope>
    <source>
        <strain evidence="2">CHK186-1790</strain>
    </source>
</reference>
<reference evidence="2" key="1">
    <citation type="journal article" date="2021" name="PeerJ">
        <title>Extensive microbial diversity within the chicken gut microbiome revealed by metagenomics and culture.</title>
        <authorList>
            <person name="Gilroy R."/>
            <person name="Ravi A."/>
            <person name="Getino M."/>
            <person name="Pursley I."/>
            <person name="Horton D.L."/>
            <person name="Alikhan N.F."/>
            <person name="Baker D."/>
            <person name="Gharbi K."/>
            <person name="Hall N."/>
            <person name="Watson M."/>
            <person name="Adriaenssens E.M."/>
            <person name="Foster-Nyarko E."/>
            <person name="Jarju S."/>
            <person name="Secka A."/>
            <person name="Antonio M."/>
            <person name="Oren A."/>
            <person name="Chaudhuri R.R."/>
            <person name="La Ragione R."/>
            <person name="Hildebrand F."/>
            <person name="Pallen M.J."/>
        </authorList>
    </citation>
    <scope>NUCLEOTIDE SEQUENCE</scope>
    <source>
        <strain evidence="2">CHK186-1790</strain>
    </source>
</reference>
<evidence type="ECO:0000256" key="1">
    <source>
        <dbReference type="SAM" id="Phobius"/>
    </source>
</evidence>
<dbReference type="EMBL" id="DWWJ01000104">
    <property type="protein sequence ID" value="HJC41079.1"/>
    <property type="molecule type" value="Genomic_DNA"/>
</dbReference>
<keyword evidence="1" id="KW-0472">Membrane</keyword>
<gene>
    <name evidence="2" type="ORF">H9701_05950</name>
</gene>
<proteinExistence type="predicted"/>
<organism evidence="2 3">
    <name type="scientific">Candidatus Intestinimonas pullistercoris</name>
    <dbReference type="NCBI Taxonomy" id="2838623"/>
    <lineage>
        <taxon>Bacteria</taxon>
        <taxon>Bacillati</taxon>
        <taxon>Bacillota</taxon>
        <taxon>Clostridia</taxon>
        <taxon>Eubacteriales</taxon>
        <taxon>Intestinimonas</taxon>
    </lineage>
</organism>
<keyword evidence="1" id="KW-1133">Transmembrane helix</keyword>
<name>A0A9D2P1R9_9FIRM</name>
<dbReference type="SUPFAM" id="SSF48371">
    <property type="entry name" value="ARM repeat"/>
    <property type="match status" value="1"/>
</dbReference>
<sequence>MGSEFLLYGYGFVCLSMLLFNIVYNTLMKGSQRRLERRSGRMEAQVESQLRRLRAGEPLEKSHMARLQRKLSRVGNLIAFDRTMKRQLKDGEDPAVEQYLRQFQPVILHLGLVYRRRESLQAAYFAYFLAKHKLKRRMPMDAMQEIMVDYMKKDSLYCRINALEALYTFGNAEKVAEAVALQDQSGSFLHEKVLTDGLLSFQGDHRELIRLLWDQLDRFTERTQRAILDYIRFQTGDYCPEMLRLMEDPKAGKELRLSAIRYFGRYHYEPARPALLSFASDPDPEQWEYAAVSVSVLAGYPGEDVDRVLMEAMHSGNWHVRYNAAVSLEARDLDYSALIEVVGGRDRYAREMMMYRLETKQIEAEDERREAPCETSC</sequence>
<evidence type="ECO:0000313" key="2">
    <source>
        <dbReference type="EMBL" id="HJC41079.1"/>
    </source>
</evidence>
<evidence type="ECO:0008006" key="4">
    <source>
        <dbReference type="Google" id="ProtNLM"/>
    </source>
</evidence>
<comment type="caution">
    <text evidence="2">The sequence shown here is derived from an EMBL/GenBank/DDBJ whole genome shotgun (WGS) entry which is preliminary data.</text>
</comment>
<dbReference type="Gene3D" id="1.25.10.10">
    <property type="entry name" value="Leucine-rich Repeat Variant"/>
    <property type="match status" value="1"/>
</dbReference>
<evidence type="ECO:0000313" key="3">
    <source>
        <dbReference type="Proteomes" id="UP000823882"/>
    </source>
</evidence>
<accession>A0A9D2P1R9</accession>
<feature type="transmembrane region" description="Helical" evidence="1">
    <location>
        <begin position="6"/>
        <end position="27"/>
    </location>
</feature>
<keyword evidence="1" id="KW-0812">Transmembrane</keyword>
<dbReference type="InterPro" id="IPR016024">
    <property type="entry name" value="ARM-type_fold"/>
</dbReference>
<dbReference type="InterPro" id="IPR011989">
    <property type="entry name" value="ARM-like"/>
</dbReference>
<dbReference type="Proteomes" id="UP000823882">
    <property type="component" value="Unassembled WGS sequence"/>
</dbReference>
<dbReference type="AlphaFoldDB" id="A0A9D2P1R9"/>
<protein>
    <recommendedName>
        <fullName evidence="4">HEAT repeat domain-containing protein</fullName>
    </recommendedName>
</protein>